<keyword evidence="4" id="KW-1185">Reference proteome</keyword>
<dbReference type="GO" id="GO:0005546">
    <property type="term" value="F:phosphatidylinositol-4,5-bisphosphate binding"/>
    <property type="evidence" value="ECO:0007669"/>
    <property type="project" value="TreeGrafter"/>
</dbReference>
<name>A0A3P6UH42_CYLGO</name>
<dbReference type="SUPFAM" id="SSF55753">
    <property type="entry name" value="Actin depolymerizing proteins"/>
    <property type="match status" value="1"/>
</dbReference>
<dbReference type="EMBL" id="UYRV01025938">
    <property type="protein sequence ID" value="VDK78408.1"/>
    <property type="molecule type" value="Genomic_DNA"/>
</dbReference>
<dbReference type="GO" id="GO:0051015">
    <property type="term" value="F:actin filament binding"/>
    <property type="evidence" value="ECO:0007669"/>
    <property type="project" value="InterPro"/>
</dbReference>
<dbReference type="InterPro" id="IPR007122">
    <property type="entry name" value="Villin/Gelsolin"/>
</dbReference>
<gene>
    <name evidence="3" type="ORF">CGOC_LOCUS7451</name>
</gene>
<evidence type="ECO:0000256" key="1">
    <source>
        <dbReference type="ARBA" id="ARBA00022737"/>
    </source>
</evidence>
<dbReference type="InterPro" id="IPR007123">
    <property type="entry name" value="Gelsolin-like_dom"/>
</dbReference>
<dbReference type="Gene3D" id="3.40.20.10">
    <property type="entry name" value="Severin"/>
    <property type="match status" value="1"/>
</dbReference>
<evidence type="ECO:0000259" key="2">
    <source>
        <dbReference type="Pfam" id="PF00626"/>
    </source>
</evidence>
<proteinExistence type="predicted"/>
<dbReference type="GO" id="GO:0005737">
    <property type="term" value="C:cytoplasm"/>
    <property type="evidence" value="ECO:0007669"/>
    <property type="project" value="TreeGrafter"/>
</dbReference>
<dbReference type="GO" id="GO:0008154">
    <property type="term" value="P:actin polymerization or depolymerization"/>
    <property type="evidence" value="ECO:0007669"/>
    <property type="project" value="TreeGrafter"/>
</dbReference>
<sequence>MFELDRETNVDNVDCRVDSLNLGDVFILDAGKELYVWMPPESGRLERIKGMELGCHIAQVERHYKTHVNVLDVDWDTDEAFWSYFGGVGQVRKIAKAKDDDMNYWQRATRKIALYRCILVVWFRLCPDLFCFILSHTHIDVLSQIQKKTT</sequence>
<dbReference type="AlphaFoldDB" id="A0A3P6UH42"/>
<dbReference type="Pfam" id="PF00626">
    <property type="entry name" value="Gelsolin"/>
    <property type="match status" value="1"/>
</dbReference>
<accession>A0A3P6UH42</accession>
<dbReference type="OrthoDB" id="6375767at2759"/>
<dbReference type="PANTHER" id="PTHR11977:SF123">
    <property type="entry name" value="GELSOLIN"/>
    <property type="match status" value="1"/>
</dbReference>
<reference evidence="3 4" key="1">
    <citation type="submission" date="2018-11" db="EMBL/GenBank/DDBJ databases">
        <authorList>
            <consortium name="Pathogen Informatics"/>
        </authorList>
    </citation>
    <scope>NUCLEOTIDE SEQUENCE [LARGE SCALE GENOMIC DNA]</scope>
</reference>
<dbReference type="Proteomes" id="UP000271889">
    <property type="component" value="Unassembled WGS sequence"/>
</dbReference>
<dbReference type="GO" id="GO:0015629">
    <property type="term" value="C:actin cytoskeleton"/>
    <property type="evidence" value="ECO:0007669"/>
    <property type="project" value="TreeGrafter"/>
</dbReference>
<dbReference type="InterPro" id="IPR029006">
    <property type="entry name" value="ADF-H/Gelsolin-like_dom_sf"/>
</dbReference>
<dbReference type="GO" id="GO:0051016">
    <property type="term" value="P:barbed-end actin filament capping"/>
    <property type="evidence" value="ECO:0007669"/>
    <property type="project" value="TreeGrafter"/>
</dbReference>
<dbReference type="PANTHER" id="PTHR11977">
    <property type="entry name" value="VILLIN"/>
    <property type="match status" value="1"/>
</dbReference>
<protein>
    <recommendedName>
        <fullName evidence="2">Gelsolin-like domain-containing protein</fullName>
    </recommendedName>
</protein>
<dbReference type="SMART" id="SM00262">
    <property type="entry name" value="GEL"/>
    <property type="match status" value="1"/>
</dbReference>
<dbReference type="GO" id="GO:0051014">
    <property type="term" value="P:actin filament severing"/>
    <property type="evidence" value="ECO:0007669"/>
    <property type="project" value="TreeGrafter"/>
</dbReference>
<evidence type="ECO:0000313" key="4">
    <source>
        <dbReference type="Proteomes" id="UP000271889"/>
    </source>
</evidence>
<organism evidence="3 4">
    <name type="scientific">Cylicostephanus goldi</name>
    <name type="common">Nematode worm</name>
    <dbReference type="NCBI Taxonomy" id="71465"/>
    <lineage>
        <taxon>Eukaryota</taxon>
        <taxon>Metazoa</taxon>
        <taxon>Ecdysozoa</taxon>
        <taxon>Nematoda</taxon>
        <taxon>Chromadorea</taxon>
        <taxon>Rhabditida</taxon>
        <taxon>Rhabditina</taxon>
        <taxon>Rhabditomorpha</taxon>
        <taxon>Strongyloidea</taxon>
        <taxon>Strongylidae</taxon>
        <taxon>Cylicostephanus</taxon>
    </lineage>
</organism>
<feature type="domain" description="Gelsolin-like" evidence="2">
    <location>
        <begin position="10"/>
        <end position="58"/>
    </location>
</feature>
<evidence type="ECO:0000313" key="3">
    <source>
        <dbReference type="EMBL" id="VDK78408.1"/>
    </source>
</evidence>
<keyword evidence="1" id="KW-0677">Repeat</keyword>